<accession>A0A9P7JL94</accession>
<reference evidence="1" key="1">
    <citation type="journal article" date="2020" name="New Phytol.">
        <title>Comparative genomics reveals dynamic genome evolution in host specialist ectomycorrhizal fungi.</title>
        <authorList>
            <person name="Lofgren L.A."/>
            <person name="Nguyen N.H."/>
            <person name="Vilgalys R."/>
            <person name="Ruytinx J."/>
            <person name="Liao H.L."/>
            <person name="Branco S."/>
            <person name="Kuo A."/>
            <person name="LaButti K."/>
            <person name="Lipzen A."/>
            <person name="Andreopoulos W."/>
            <person name="Pangilinan J."/>
            <person name="Riley R."/>
            <person name="Hundley H."/>
            <person name="Na H."/>
            <person name="Barry K."/>
            <person name="Grigoriev I.V."/>
            <person name="Stajich J.E."/>
            <person name="Kennedy P.G."/>
        </authorList>
    </citation>
    <scope>NUCLEOTIDE SEQUENCE</scope>
    <source>
        <strain evidence="1">FC423</strain>
    </source>
</reference>
<organism evidence="1 2">
    <name type="scientific">Suillus discolor</name>
    <dbReference type="NCBI Taxonomy" id="1912936"/>
    <lineage>
        <taxon>Eukaryota</taxon>
        <taxon>Fungi</taxon>
        <taxon>Dikarya</taxon>
        <taxon>Basidiomycota</taxon>
        <taxon>Agaricomycotina</taxon>
        <taxon>Agaricomycetes</taxon>
        <taxon>Agaricomycetidae</taxon>
        <taxon>Boletales</taxon>
        <taxon>Suillineae</taxon>
        <taxon>Suillaceae</taxon>
        <taxon>Suillus</taxon>
    </lineage>
</organism>
<dbReference type="RefSeq" id="XP_041284607.1">
    <property type="nucleotide sequence ID" value="XM_041442737.1"/>
</dbReference>
<keyword evidence="2" id="KW-1185">Reference proteome</keyword>
<dbReference type="GeneID" id="64704996"/>
<protein>
    <submittedName>
        <fullName evidence="1">Uncharacterized protein</fullName>
    </submittedName>
</protein>
<evidence type="ECO:0000313" key="1">
    <source>
        <dbReference type="EMBL" id="KAG2085105.1"/>
    </source>
</evidence>
<dbReference type="Proteomes" id="UP000823399">
    <property type="component" value="Unassembled WGS sequence"/>
</dbReference>
<gene>
    <name evidence="1" type="ORF">F5147DRAFT_782213</name>
</gene>
<dbReference type="AlphaFoldDB" id="A0A9P7JL94"/>
<evidence type="ECO:0000313" key="2">
    <source>
        <dbReference type="Proteomes" id="UP000823399"/>
    </source>
</evidence>
<name>A0A9P7JL94_9AGAM</name>
<dbReference type="EMBL" id="JABBWM010000189">
    <property type="protein sequence ID" value="KAG2085105.1"/>
    <property type="molecule type" value="Genomic_DNA"/>
</dbReference>
<sequence>MTEQTRTLYESIASSFSIWDAAHIFEYATSRFTAIHLMQLAEPNPSGAYQYSFVQHLIWEAECFVIPFLSKCTVMNINISMPVYLSNVLLHITYFQMEDRNHKSLFARLQDYPHNKDGKAVDQYRVVPRYHYCWWKTPCHFMAMQMPPAFSSSGERANGRSLQTAALGLLIPEPITHPRMDNPLLQQLHVLRTEVGWLGLDLGHMLVSKLEATGAAVDAMNRLEQPLDEVYDAMAASQAAVDVLAEDYNNGRIRTSLHGDPFPQLHPFVRQ</sequence>
<comment type="caution">
    <text evidence="1">The sequence shown here is derived from an EMBL/GenBank/DDBJ whole genome shotgun (WGS) entry which is preliminary data.</text>
</comment>
<dbReference type="OrthoDB" id="2603566at2759"/>
<proteinExistence type="predicted"/>